<dbReference type="InterPro" id="IPR050953">
    <property type="entry name" value="N4_N6_ade-DNA_methylase"/>
</dbReference>
<keyword evidence="2 6" id="KW-0489">Methyltransferase</keyword>
<dbReference type="PANTHER" id="PTHR33841:SF5">
    <property type="entry name" value="DNA METHYLASE (MODIFICATION METHYLASE) (METHYLTRANSFERASE)-RELATED"/>
    <property type="match status" value="1"/>
</dbReference>
<keyword evidence="3 6" id="KW-0808">Transferase</keyword>
<keyword evidence="7" id="KW-1185">Reference proteome</keyword>
<evidence type="ECO:0000313" key="6">
    <source>
        <dbReference type="EMBL" id="TBO42251.1"/>
    </source>
</evidence>
<evidence type="ECO:0000259" key="5">
    <source>
        <dbReference type="Pfam" id="PF02384"/>
    </source>
</evidence>
<evidence type="ECO:0000256" key="1">
    <source>
        <dbReference type="ARBA" id="ARBA00006594"/>
    </source>
</evidence>
<dbReference type="Pfam" id="PF02384">
    <property type="entry name" value="N6_Mtase"/>
    <property type="match status" value="1"/>
</dbReference>
<dbReference type="InterPro" id="IPR003356">
    <property type="entry name" value="DNA_methylase_A-5"/>
</dbReference>
<dbReference type="AlphaFoldDB" id="A0A4Q9HD34"/>
<keyword evidence="4" id="KW-0949">S-adenosyl-L-methionine</keyword>
<evidence type="ECO:0000256" key="3">
    <source>
        <dbReference type="ARBA" id="ARBA00022679"/>
    </source>
</evidence>
<proteinExistence type="inferred from homology"/>
<gene>
    <name evidence="6" type="ORF">EYS08_12055</name>
</gene>
<dbReference type="RefSeq" id="WP_131030270.1">
    <property type="nucleotide sequence ID" value="NZ_SIXF01000009.1"/>
</dbReference>
<reference evidence="6 7" key="1">
    <citation type="submission" date="2019-02" db="EMBL/GenBank/DDBJ databases">
        <title>Pedobacter kyonggii whole genome sequence analysis.</title>
        <authorList>
            <person name="Dahal R.H."/>
        </authorList>
    </citation>
    <scope>NUCLEOTIDE SEQUENCE [LARGE SCALE GENOMIC DNA]</scope>
    <source>
        <strain evidence="6 7">K-4-11-1</strain>
    </source>
</reference>
<sequence>MAKANLNERSWAIDVISEINLIVRKRNRNIRHAGGERTIKASKQSASLFPDVLLFQDDQNLRVLQGWELKMPDTNIGDEDLLENAEKKARLLGLNSFLVWNFSKAALYVLEENSFVLKKEWDELSDIKTRKEVDDNKSRWKAQLKTIIDDLEDFFHDGVIKSQEILHSLTENNIVDIITGNIALVKENIDRERRSNSILDAEISEWWDSIKLEYSSEPDASSAVAKIVLITWVNRVLFTHYLKKFTNKAKEIDLFNESTSVSDAKLFFNELTSENDFLNVYAPVIGEDQIDDAAWQHIIQLSAFLSDLKLENIDQGVLQQFFETLLLDSKRKTAGQYATPYPIASLMAKLVIHDKNKTVFDPFCGTGTILRAVYDLKDKAGINAKNNLDGIWGSDKFSFPLHMTTLSLAKPSSVGEVLNIFKSDVKDLKTGKAYNFIDPNTGTDVSKPLPTFDYIISNLPFIGSANISKSNPQIGEIIGKIRIWLADKKITINKKSDIIAYLPYYLWDLLGTNGRIGLVVSNSWLGTGWGNDFRDMLFRFFKISSVISSGKGKWFKNAEVITNIMVLEKRPVPVDAPLDNEETSFVLINSSIDEISDPSLLDKTANQIILKKNGLVSTNTLEYGKITKLESFGLGWPALFIDLSWFDKISSKLTPAKTFFDINRGERRGWDPMFMPTGSHGIEAKYLQPVLKNLKSTTGLIANPTDEAFCCSETIANLTAEGSAGTLKWISKFEHALNGTKVPLKVSLARANHHWYEMKSDSVADLVANINYGSSLKIVKMRKRGFVNQRLIRLTAKNSHVEVDILHALMNSYLGLFYIEALGFGRGMGALDLNSTKFKDSYQVLNPALLATKQKQDIKGAFIPLMKRPIQHLDAEMQLADRIHFEKTVADAFGFGAQSAQIQSALLSLYSTRTEVN</sequence>
<dbReference type="GO" id="GO:0003677">
    <property type="term" value="F:DNA binding"/>
    <property type="evidence" value="ECO:0007669"/>
    <property type="project" value="InterPro"/>
</dbReference>
<dbReference type="Proteomes" id="UP000291819">
    <property type="component" value="Unassembled WGS sequence"/>
</dbReference>
<protein>
    <submittedName>
        <fullName evidence="6">SAM-dependent DNA methyltransferase</fullName>
    </submittedName>
</protein>
<dbReference type="Gene3D" id="3.40.50.150">
    <property type="entry name" value="Vaccinia Virus protein VP39"/>
    <property type="match status" value="1"/>
</dbReference>
<dbReference type="InterPro" id="IPR029063">
    <property type="entry name" value="SAM-dependent_MTases_sf"/>
</dbReference>
<dbReference type="EMBL" id="SIXF01000009">
    <property type="protein sequence ID" value="TBO42251.1"/>
    <property type="molecule type" value="Genomic_DNA"/>
</dbReference>
<evidence type="ECO:0000313" key="7">
    <source>
        <dbReference type="Proteomes" id="UP000291819"/>
    </source>
</evidence>
<dbReference type="SUPFAM" id="SSF53335">
    <property type="entry name" value="S-adenosyl-L-methionine-dependent methyltransferases"/>
    <property type="match status" value="1"/>
</dbReference>
<comment type="caution">
    <text evidence="6">The sequence shown here is derived from an EMBL/GenBank/DDBJ whole genome shotgun (WGS) entry which is preliminary data.</text>
</comment>
<organism evidence="6 7">
    <name type="scientific">Pedobacter kyonggii</name>
    <dbReference type="NCBI Taxonomy" id="1926871"/>
    <lineage>
        <taxon>Bacteria</taxon>
        <taxon>Pseudomonadati</taxon>
        <taxon>Bacteroidota</taxon>
        <taxon>Sphingobacteriia</taxon>
        <taxon>Sphingobacteriales</taxon>
        <taxon>Sphingobacteriaceae</taxon>
        <taxon>Pedobacter</taxon>
    </lineage>
</organism>
<comment type="similarity">
    <text evidence="1">Belongs to the N(4)/N(6)-methyltransferase family.</text>
</comment>
<name>A0A4Q9HD34_9SPHI</name>
<evidence type="ECO:0000256" key="4">
    <source>
        <dbReference type="ARBA" id="ARBA00022691"/>
    </source>
</evidence>
<dbReference type="OrthoDB" id="9814572at2"/>
<dbReference type="PANTHER" id="PTHR33841">
    <property type="entry name" value="DNA METHYLTRANSFERASE YEEA-RELATED"/>
    <property type="match status" value="1"/>
</dbReference>
<dbReference type="PRINTS" id="PR00507">
    <property type="entry name" value="N12N6MTFRASE"/>
</dbReference>
<feature type="domain" description="DNA methylase adenine-specific" evidence="5">
    <location>
        <begin position="322"/>
        <end position="571"/>
    </location>
</feature>
<accession>A0A4Q9HD34</accession>
<dbReference type="GO" id="GO:0032259">
    <property type="term" value="P:methylation"/>
    <property type="evidence" value="ECO:0007669"/>
    <property type="project" value="UniProtKB-KW"/>
</dbReference>
<dbReference type="GO" id="GO:0008170">
    <property type="term" value="F:N-methyltransferase activity"/>
    <property type="evidence" value="ECO:0007669"/>
    <property type="project" value="InterPro"/>
</dbReference>
<evidence type="ECO:0000256" key="2">
    <source>
        <dbReference type="ARBA" id="ARBA00022603"/>
    </source>
</evidence>